<dbReference type="Proteomes" id="UP000006757">
    <property type="component" value="Unassembled WGS sequence"/>
</dbReference>
<reference evidence="2 3" key="1">
    <citation type="journal article" date="2012" name="Eukaryot. Cell">
        <title>Genome sequence of the Trichosporon asahii environmental strain CBS 8904.</title>
        <authorList>
            <person name="Yang R.Y."/>
            <person name="Li H.T."/>
            <person name="Zhu H."/>
            <person name="Zhou G.P."/>
            <person name="Wang M."/>
            <person name="Wang L."/>
        </authorList>
    </citation>
    <scope>NUCLEOTIDE SEQUENCE [LARGE SCALE GENOMIC DNA]</scope>
    <source>
        <strain evidence="2 3">CBS 8904</strain>
    </source>
</reference>
<dbReference type="SUPFAM" id="SSF55729">
    <property type="entry name" value="Acyl-CoA N-acyltransferases (Nat)"/>
    <property type="match status" value="1"/>
</dbReference>
<name>K1VTE1_TRIAC</name>
<dbReference type="InterPro" id="IPR000182">
    <property type="entry name" value="GNAT_dom"/>
</dbReference>
<feature type="domain" description="N-acetyltransferase" evidence="1">
    <location>
        <begin position="1"/>
        <end position="187"/>
    </location>
</feature>
<evidence type="ECO:0000259" key="1">
    <source>
        <dbReference type="PROSITE" id="PS51186"/>
    </source>
</evidence>
<keyword evidence="3" id="KW-1185">Reference proteome</keyword>
<evidence type="ECO:0000313" key="3">
    <source>
        <dbReference type="Proteomes" id="UP000006757"/>
    </source>
</evidence>
<dbReference type="PROSITE" id="PS51186">
    <property type="entry name" value="GNAT"/>
    <property type="match status" value="1"/>
</dbReference>
<dbReference type="EMBL" id="AMBO01000274">
    <property type="protein sequence ID" value="EKD02842.1"/>
    <property type="molecule type" value="Genomic_DNA"/>
</dbReference>
<dbReference type="AlphaFoldDB" id="K1VTE1"/>
<dbReference type="STRING" id="1220162.K1VTE1"/>
<dbReference type="GO" id="GO:0016747">
    <property type="term" value="F:acyltransferase activity, transferring groups other than amino-acyl groups"/>
    <property type="evidence" value="ECO:0007669"/>
    <property type="project" value="InterPro"/>
</dbReference>
<accession>K1VTE1</accession>
<sequence length="246" mass="27337">MIEVLTDAYMTHKDFLELWSEEKIVIHILMTSLVCFFLEHHEAWVGEVDGTIQGVALYVPPGRDFMRKGDHEIVFGPALSMIGKRRQTFIDRELMPTTSARVESRFPGGAREWCYLAMFGVDPMWQGKGLGSRIIQHKNKQLKGTPMCVSTQSSRTVNFFLSNGFDVRIEHKFELAWGPTWFEWFMTNPGSAETRAAPAPAAVSPIQPKKQLPAARPQAKGCNGAKVNAAVAAVSPSRIHAAGAVH</sequence>
<proteinExistence type="predicted"/>
<protein>
    <recommendedName>
        <fullName evidence="1">N-acetyltransferase domain-containing protein</fullName>
    </recommendedName>
</protein>
<dbReference type="Pfam" id="PF13508">
    <property type="entry name" value="Acetyltransf_7"/>
    <property type="match status" value="1"/>
</dbReference>
<gene>
    <name evidence="2" type="ORF">A1Q2_02786</name>
</gene>
<dbReference type="OrthoDB" id="4738875at2759"/>
<evidence type="ECO:0000313" key="2">
    <source>
        <dbReference type="EMBL" id="EKD02842.1"/>
    </source>
</evidence>
<dbReference type="InParanoid" id="K1VTE1"/>
<dbReference type="InterPro" id="IPR016181">
    <property type="entry name" value="Acyl_CoA_acyltransferase"/>
</dbReference>
<dbReference type="Gene3D" id="3.40.630.30">
    <property type="match status" value="1"/>
</dbReference>
<organism evidence="2 3">
    <name type="scientific">Trichosporon asahii var. asahii (strain CBS 8904)</name>
    <name type="common">Yeast</name>
    <dbReference type="NCBI Taxonomy" id="1220162"/>
    <lineage>
        <taxon>Eukaryota</taxon>
        <taxon>Fungi</taxon>
        <taxon>Dikarya</taxon>
        <taxon>Basidiomycota</taxon>
        <taxon>Agaricomycotina</taxon>
        <taxon>Tremellomycetes</taxon>
        <taxon>Trichosporonales</taxon>
        <taxon>Trichosporonaceae</taxon>
        <taxon>Trichosporon</taxon>
    </lineage>
</organism>
<dbReference type="CDD" id="cd04301">
    <property type="entry name" value="NAT_SF"/>
    <property type="match status" value="1"/>
</dbReference>
<dbReference type="HOGENOM" id="CLU_1129755_0_0_1"/>
<comment type="caution">
    <text evidence="2">The sequence shown here is derived from an EMBL/GenBank/DDBJ whole genome shotgun (WGS) entry which is preliminary data.</text>
</comment>